<accession>A0ABU7W089</accession>
<reference evidence="1 2" key="1">
    <citation type="submission" date="2024-02" db="EMBL/GenBank/DDBJ databases">
        <title>Winogradskyella poriferorum JCM 12885.</title>
        <authorList>
            <person name="Zhang D.-F."/>
            <person name="Fu Z.-Y."/>
        </authorList>
    </citation>
    <scope>NUCLEOTIDE SEQUENCE [LARGE SCALE GENOMIC DNA]</scope>
    <source>
        <strain evidence="1 2">JCM 12885</strain>
    </source>
</reference>
<organism evidence="1 2">
    <name type="scientific">Winogradskyella poriferorum</name>
    <dbReference type="NCBI Taxonomy" id="307627"/>
    <lineage>
        <taxon>Bacteria</taxon>
        <taxon>Pseudomonadati</taxon>
        <taxon>Bacteroidota</taxon>
        <taxon>Flavobacteriia</taxon>
        <taxon>Flavobacteriales</taxon>
        <taxon>Flavobacteriaceae</taxon>
        <taxon>Winogradskyella</taxon>
    </lineage>
</organism>
<evidence type="ECO:0000313" key="1">
    <source>
        <dbReference type="EMBL" id="MEF3077402.1"/>
    </source>
</evidence>
<gene>
    <name evidence="1" type="ORF">V1468_00165</name>
</gene>
<name>A0ABU7W089_9FLAO</name>
<dbReference type="Proteomes" id="UP001356704">
    <property type="component" value="Unassembled WGS sequence"/>
</dbReference>
<dbReference type="RefSeq" id="WP_331808245.1">
    <property type="nucleotide sequence ID" value="NZ_JAZHOU010000001.1"/>
</dbReference>
<comment type="caution">
    <text evidence="1">The sequence shown here is derived from an EMBL/GenBank/DDBJ whole genome shotgun (WGS) entry which is preliminary data.</text>
</comment>
<sequence>MADINVNEILEEMLNAAKGVLENHWEDAKPFAEQELKSLAENLKLIAQLKVKGKINEEQAKYYVEIQKSSVRIVLLTIEGLGILAVESAINAALDVIKTTVNTAIGWSII</sequence>
<proteinExistence type="predicted"/>
<dbReference type="EMBL" id="JAZHOU010000001">
    <property type="protein sequence ID" value="MEF3077402.1"/>
    <property type="molecule type" value="Genomic_DNA"/>
</dbReference>
<protein>
    <submittedName>
        <fullName evidence="1">Uncharacterized protein</fullName>
    </submittedName>
</protein>
<keyword evidence="2" id="KW-1185">Reference proteome</keyword>
<evidence type="ECO:0000313" key="2">
    <source>
        <dbReference type="Proteomes" id="UP001356704"/>
    </source>
</evidence>